<protein>
    <submittedName>
        <fullName evidence="1">Uncharacterized protein</fullName>
    </submittedName>
</protein>
<sequence length="51" mass="5911">MTGCCFSDLCELRVNDETELSELFDVKHVEYLTLKQEVHSFEVCEISFSCC</sequence>
<reference evidence="1" key="1">
    <citation type="submission" date="2015-07" db="EMBL/GenBank/DDBJ databases">
        <title>MeaNS - Measles Nucleotide Surveillance Program.</title>
        <authorList>
            <person name="Tran T."/>
            <person name="Druce J."/>
        </authorList>
    </citation>
    <scope>NUCLEOTIDE SEQUENCE</scope>
    <source>
        <strain evidence="1">UCB-OBI-ISO-001</strain>
        <tissue evidence="1">Gonad</tissue>
    </source>
</reference>
<organism evidence="1">
    <name type="scientific">Octopus bimaculoides</name>
    <name type="common">California two-spotted octopus</name>
    <dbReference type="NCBI Taxonomy" id="37653"/>
    <lineage>
        <taxon>Eukaryota</taxon>
        <taxon>Metazoa</taxon>
        <taxon>Spiralia</taxon>
        <taxon>Lophotrochozoa</taxon>
        <taxon>Mollusca</taxon>
        <taxon>Cephalopoda</taxon>
        <taxon>Coleoidea</taxon>
        <taxon>Octopodiformes</taxon>
        <taxon>Octopoda</taxon>
        <taxon>Incirrata</taxon>
        <taxon>Octopodidae</taxon>
        <taxon>Octopus</taxon>
    </lineage>
</organism>
<name>A0A0L8H4Y5_OCTBM</name>
<dbReference type="EMBL" id="KQ419189">
    <property type="protein sequence ID" value="KOF84343.1"/>
    <property type="molecule type" value="Genomic_DNA"/>
</dbReference>
<gene>
    <name evidence="1" type="ORF">OCBIM_22022246mg</name>
</gene>
<evidence type="ECO:0000313" key="1">
    <source>
        <dbReference type="EMBL" id="KOF84343.1"/>
    </source>
</evidence>
<accession>A0A0L8H4Y5</accession>
<proteinExistence type="predicted"/>
<dbReference type="AlphaFoldDB" id="A0A0L8H4Y5"/>